<dbReference type="InterPro" id="IPR011990">
    <property type="entry name" value="TPR-like_helical_dom_sf"/>
</dbReference>
<evidence type="ECO:0000259" key="5">
    <source>
        <dbReference type="PROSITE" id="PS51352"/>
    </source>
</evidence>
<comment type="subcellular location">
    <subcellularLocation>
        <location evidence="1">Cell envelope</location>
    </subcellularLocation>
</comment>
<feature type="domain" description="Thioredoxin" evidence="5">
    <location>
        <begin position="248"/>
        <end position="390"/>
    </location>
</feature>
<dbReference type="AlphaFoldDB" id="A0A847SH76"/>
<keyword evidence="2" id="KW-0201">Cytochrome c-type biogenesis</keyword>
<reference evidence="6 7" key="1">
    <citation type="submission" date="2020-04" db="EMBL/GenBank/DDBJ databases">
        <authorList>
            <person name="Yin C."/>
        </authorList>
    </citation>
    <scope>NUCLEOTIDE SEQUENCE [LARGE SCALE GENOMIC DNA]</scope>
    <source>
        <strain evidence="6 7">Ak56</strain>
    </source>
</reference>
<dbReference type="InterPro" id="IPR036249">
    <property type="entry name" value="Thioredoxin-like_sf"/>
</dbReference>
<comment type="caution">
    <text evidence="6">The sequence shown here is derived from an EMBL/GenBank/DDBJ whole genome shotgun (WGS) entry which is preliminary data.</text>
</comment>
<sequence>MDTSLQALNKAFFSERNPDKKIVILEQIKQYPAHGNTEILQGDIAREYAAAGNLDKSIHWLSGITSPDGHLYVAENIAGILHQQGNPAYAIKLLQPEADSISRLFLKNKNDKQVLTIYGKLLSVLGKALYANRQPDKVVACLRPLYAVSGKFFPIDAEDKIVINITRGHYDFRTDNLTYTYACALEATGNKKEALKVLTNLELAGVEQDTLLRSDIDRLCVTVPKGRALYRQWRNEAIGENFRLVKMLAASKKQPNGETITPGAWQGKYLLIDFWGSWCHPCRASHPHLKELYEKYHSKGLVIIGVANETGKDIAQQRKTWLQAIAQDQLPWYQLLNNEQQTQFDAVTAFRVNAFPTKILLDKDGNIVGRYTGNGDGSNELTAQLEQVFR</sequence>
<dbReference type="Gene3D" id="3.40.30.10">
    <property type="entry name" value="Glutaredoxin"/>
    <property type="match status" value="1"/>
</dbReference>
<dbReference type="PANTHER" id="PTHR42852">
    <property type="entry name" value="THIOL:DISULFIDE INTERCHANGE PROTEIN DSBE"/>
    <property type="match status" value="1"/>
</dbReference>
<keyword evidence="4" id="KW-0676">Redox-active center</keyword>
<dbReference type="GO" id="GO:0017004">
    <property type="term" value="P:cytochrome complex assembly"/>
    <property type="evidence" value="ECO:0007669"/>
    <property type="project" value="UniProtKB-KW"/>
</dbReference>
<dbReference type="PANTHER" id="PTHR42852:SF6">
    <property type="entry name" value="THIOL:DISULFIDE INTERCHANGE PROTEIN DSBE"/>
    <property type="match status" value="1"/>
</dbReference>
<dbReference type="Pfam" id="PF13905">
    <property type="entry name" value="Thioredoxin_8"/>
    <property type="match status" value="1"/>
</dbReference>
<dbReference type="SUPFAM" id="SSF52833">
    <property type="entry name" value="Thioredoxin-like"/>
    <property type="match status" value="1"/>
</dbReference>
<protein>
    <submittedName>
        <fullName evidence="6">TlpA family protein disulfide reductase</fullName>
    </submittedName>
</protein>
<dbReference type="InterPro" id="IPR050553">
    <property type="entry name" value="Thioredoxin_ResA/DsbE_sf"/>
</dbReference>
<dbReference type="EMBL" id="JABAHZ010000005">
    <property type="protein sequence ID" value="NLR81181.1"/>
    <property type="molecule type" value="Genomic_DNA"/>
</dbReference>
<evidence type="ECO:0000256" key="4">
    <source>
        <dbReference type="ARBA" id="ARBA00023284"/>
    </source>
</evidence>
<evidence type="ECO:0000256" key="3">
    <source>
        <dbReference type="ARBA" id="ARBA00023157"/>
    </source>
</evidence>
<organism evidence="6 7">
    <name type="scientific">Chitinophaga eiseniae</name>
    <dbReference type="NCBI Taxonomy" id="634771"/>
    <lineage>
        <taxon>Bacteria</taxon>
        <taxon>Pseudomonadati</taxon>
        <taxon>Bacteroidota</taxon>
        <taxon>Chitinophagia</taxon>
        <taxon>Chitinophagales</taxon>
        <taxon>Chitinophagaceae</taxon>
        <taxon>Chitinophaga</taxon>
    </lineage>
</organism>
<gene>
    <name evidence="6" type="ORF">HGH91_21310</name>
</gene>
<dbReference type="InterPro" id="IPR012336">
    <property type="entry name" value="Thioredoxin-like_fold"/>
</dbReference>
<dbReference type="Proteomes" id="UP000552864">
    <property type="component" value="Unassembled WGS sequence"/>
</dbReference>
<dbReference type="InterPro" id="IPR013766">
    <property type="entry name" value="Thioredoxin_domain"/>
</dbReference>
<evidence type="ECO:0000313" key="7">
    <source>
        <dbReference type="Proteomes" id="UP000552864"/>
    </source>
</evidence>
<evidence type="ECO:0000256" key="1">
    <source>
        <dbReference type="ARBA" id="ARBA00004196"/>
    </source>
</evidence>
<name>A0A847SH76_9BACT</name>
<dbReference type="CDD" id="cd02966">
    <property type="entry name" value="TlpA_like_family"/>
    <property type="match status" value="1"/>
</dbReference>
<keyword evidence="3" id="KW-1015">Disulfide bond</keyword>
<dbReference type="GO" id="GO:0006950">
    <property type="term" value="P:response to stress"/>
    <property type="evidence" value="ECO:0007669"/>
    <property type="project" value="UniProtKB-ARBA"/>
</dbReference>
<dbReference type="GO" id="GO:0030313">
    <property type="term" value="C:cell envelope"/>
    <property type="evidence" value="ECO:0007669"/>
    <property type="project" value="UniProtKB-SubCell"/>
</dbReference>
<keyword evidence="7" id="KW-1185">Reference proteome</keyword>
<proteinExistence type="predicted"/>
<evidence type="ECO:0000256" key="2">
    <source>
        <dbReference type="ARBA" id="ARBA00022748"/>
    </source>
</evidence>
<dbReference type="Gene3D" id="1.25.40.10">
    <property type="entry name" value="Tetratricopeptide repeat domain"/>
    <property type="match status" value="1"/>
</dbReference>
<accession>A0A847SH76</accession>
<dbReference type="RefSeq" id="WP_168740828.1">
    <property type="nucleotide sequence ID" value="NZ_JABAHZ010000005.1"/>
</dbReference>
<dbReference type="PROSITE" id="PS51352">
    <property type="entry name" value="THIOREDOXIN_2"/>
    <property type="match status" value="1"/>
</dbReference>
<evidence type="ECO:0000313" key="6">
    <source>
        <dbReference type="EMBL" id="NLR81181.1"/>
    </source>
</evidence>